<dbReference type="SUPFAM" id="SSF54637">
    <property type="entry name" value="Thioesterase/thiol ester dehydrase-isomerase"/>
    <property type="match status" value="1"/>
</dbReference>
<reference evidence="1 2" key="1">
    <citation type="submission" date="2020-08" db="EMBL/GenBank/DDBJ databases">
        <title>A Genomic Blueprint of the Chicken Gut Microbiome.</title>
        <authorList>
            <person name="Gilroy R."/>
            <person name="Ravi A."/>
            <person name="Getino M."/>
            <person name="Pursley I."/>
            <person name="Horton D.L."/>
            <person name="Alikhan N.-F."/>
            <person name="Baker D."/>
            <person name="Gharbi K."/>
            <person name="Hall N."/>
            <person name="Watson M."/>
            <person name="Adriaenssens E.M."/>
            <person name="Foster-Nyarko E."/>
            <person name="Jarju S."/>
            <person name="Secka A."/>
            <person name="Antonio M."/>
            <person name="Oren A."/>
            <person name="Chaudhuri R."/>
            <person name="La Ragione R.M."/>
            <person name="Hildebrand F."/>
            <person name="Pallen M.J."/>
        </authorList>
    </citation>
    <scope>NUCLEOTIDE SEQUENCE [LARGE SCALE GENOMIC DNA]</scope>
    <source>
        <strain evidence="1 2">Sa2BUA9</strain>
    </source>
</reference>
<dbReference type="InterPro" id="IPR029069">
    <property type="entry name" value="HotDog_dom_sf"/>
</dbReference>
<name>A0ABR8R657_9BACI</name>
<dbReference type="Proteomes" id="UP000640786">
    <property type="component" value="Unassembled WGS sequence"/>
</dbReference>
<accession>A0ABR8R657</accession>
<dbReference type="EMBL" id="JACSQO010000001">
    <property type="protein sequence ID" value="MBD7943277.1"/>
    <property type="molecule type" value="Genomic_DNA"/>
</dbReference>
<protein>
    <recommendedName>
        <fullName evidence="3">Thioesterase domain-containing protein</fullName>
    </recommendedName>
</protein>
<gene>
    <name evidence="1" type="ORF">H9650_04025</name>
</gene>
<evidence type="ECO:0000313" key="1">
    <source>
        <dbReference type="EMBL" id="MBD7943277.1"/>
    </source>
</evidence>
<keyword evidence="2" id="KW-1185">Reference proteome</keyword>
<proteinExistence type="predicted"/>
<dbReference type="RefSeq" id="WP_144540402.1">
    <property type="nucleotide sequence ID" value="NZ_JACSQO010000001.1"/>
</dbReference>
<evidence type="ECO:0008006" key="3">
    <source>
        <dbReference type="Google" id="ProtNLM"/>
    </source>
</evidence>
<evidence type="ECO:0000313" key="2">
    <source>
        <dbReference type="Proteomes" id="UP000640786"/>
    </source>
</evidence>
<organism evidence="1 2">
    <name type="scientific">Psychrobacillus faecigallinarum</name>
    <dbReference type="NCBI Taxonomy" id="2762235"/>
    <lineage>
        <taxon>Bacteria</taxon>
        <taxon>Bacillati</taxon>
        <taxon>Bacillota</taxon>
        <taxon>Bacilli</taxon>
        <taxon>Bacillales</taxon>
        <taxon>Bacillaceae</taxon>
        <taxon>Psychrobacillus</taxon>
    </lineage>
</organism>
<comment type="caution">
    <text evidence="1">The sequence shown here is derived from an EMBL/GenBank/DDBJ whole genome shotgun (WGS) entry which is preliminary data.</text>
</comment>
<dbReference type="Gene3D" id="3.10.129.10">
    <property type="entry name" value="Hotdog Thioesterase"/>
    <property type="match status" value="1"/>
</dbReference>
<sequence length="123" mass="14535">MEKQTGQLKITENHLLLPMIWEGNLNIHSNMPLMENSRFKSVILHGDTIFTLAISLIEKQEIPFTKIHEFTSYYKKSITVGDEIYVVYRLRGEVLRFSVYKKEDELVMEGSLIYFCEERMLEI</sequence>